<proteinExistence type="inferred from homology"/>
<keyword evidence="5 9" id="KW-0332">GMP biosynthesis</keyword>
<dbReference type="SUPFAM" id="SSF52402">
    <property type="entry name" value="Adenine nucleotide alpha hydrolases-like"/>
    <property type="match status" value="1"/>
</dbReference>
<dbReference type="GO" id="GO:0005829">
    <property type="term" value="C:cytosol"/>
    <property type="evidence" value="ECO:0007669"/>
    <property type="project" value="TreeGrafter"/>
</dbReference>
<dbReference type="GO" id="GO:0005524">
    <property type="term" value="F:ATP binding"/>
    <property type="evidence" value="ECO:0007669"/>
    <property type="project" value="UniProtKB-UniRule"/>
</dbReference>
<dbReference type="CDD" id="cd01997">
    <property type="entry name" value="GMP_synthase_C"/>
    <property type="match status" value="1"/>
</dbReference>
<evidence type="ECO:0000256" key="9">
    <source>
        <dbReference type="HAMAP-Rule" id="MF_00344"/>
    </source>
</evidence>
<dbReference type="FunFam" id="3.30.300.10:FF:000002">
    <property type="entry name" value="GMP synthase [glutamine-hydrolyzing]"/>
    <property type="match status" value="1"/>
</dbReference>
<dbReference type="Pfam" id="PF02540">
    <property type="entry name" value="NAD_synthase"/>
    <property type="match status" value="1"/>
</dbReference>
<dbReference type="CDD" id="cd01742">
    <property type="entry name" value="GATase1_GMP_Synthase"/>
    <property type="match status" value="1"/>
</dbReference>
<evidence type="ECO:0000256" key="2">
    <source>
        <dbReference type="ARBA" id="ARBA00005153"/>
    </source>
</evidence>
<dbReference type="InterPro" id="IPR004739">
    <property type="entry name" value="GMP_synth_GATase"/>
</dbReference>
<dbReference type="Proteomes" id="UP000184016">
    <property type="component" value="Unassembled WGS sequence"/>
</dbReference>
<dbReference type="EMBL" id="FRAF01000011">
    <property type="protein sequence ID" value="SHK25650.1"/>
    <property type="molecule type" value="Genomic_DNA"/>
</dbReference>
<comment type="pathway">
    <text evidence="2 9">Purine metabolism; GMP biosynthesis; GMP from XMP (L-Gln route): step 1/1.</text>
</comment>
<dbReference type="STRING" id="1830138.SAMN05443507_11117"/>
<dbReference type="InterPro" id="IPR022310">
    <property type="entry name" value="NAD/GMP_synthase"/>
</dbReference>
<dbReference type="Pfam" id="PF00958">
    <property type="entry name" value="GMP_synt_C"/>
    <property type="match status" value="1"/>
</dbReference>
<feature type="active site" evidence="9">
    <location>
        <position position="173"/>
    </location>
</feature>
<evidence type="ECO:0000256" key="10">
    <source>
        <dbReference type="PROSITE-ProRule" id="PRU00886"/>
    </source>
</evidence>
<evidence type="ECO:0000256" key="6">
    <source>
        <dbReference type="ARBA" id="ARBA00022755"/>
    </source>
</evidence>
<feature type="binding site" evidence="10">
    <location>
        <begin position="225"/>
        <end position="231"/>
    </location>
    <ligand>
        <name>ATP</name>
        <dbReference type="ChEBI" id="CHEBI:30616"/>
    </ligand>
</feature>
<dbReference type="PANTHER" id="PTHR11922">
    <property type="entry name" value="GMP SYNTHASE-RELATED"/>
    <property type="match status" value="1"/>
</dbReference>
<keyword evidence="3 9" id="KW-0436">Ligase</keyword>
<name>A0A1M6QZS2_9BACL</name>
<dbReference type="PANTHER" id="PTHR11922:SF2">
    <property type="entry name" value="GMP SYNTHASE [GLUTAMINE-HYDROLYZING]"/>
    <property type="match status" value="1"/>
</dbReference>
<evidence type="ECO:0000256" key="7">
    <source>
        <dbReference type="ARBA" id="ARBA00022840"/>
    </source>
</evidence>
<dbReference type="PRINTS" id="PR00099">
    <property type="entry name" value="CPSGATASE"/>
</dbReference>
<evidence type="ECO:0000256" key="8">
    <source>
        <dbReference type="ARBA" id="ARBA00022962"/>
    </source>
</evidence>
<evidence type="ECO:0000256" key="1">
    <source>
        <dbReference type="ARBA" id="ARBA00002332"/>
    </source>
</evidence>
<dbReference type="GO" id="GO:0003921">
    <property type="term" value="F:GMP synthase activity"/>
    <property type="evidence" value="ECO:0007669"/>
    <property type="project" value="InterPro"/>
</dbReference>
<evidence type="ECO:0000313" key="13">
    <source>
        <dbReference type="Proteomes" id="UP000184016"/>
    </source>
</evidence>
<dbReference type="NCBIfam" id="NF000848">
    <property type="entry name" value="PRK00074.1"/>
    <property type="match status" value="1"/>
</dbReference>
<dbReference type="Gene3D" id="3.40.50.620">
    <property type="entry name" value="HUPs"/>
    <property type="match status" value="1"/>
</dbReference>
<dbReference type="InterPro" id="IPR029062">
    <property type="entry name" value="Class_I_gatase-like"/>
</dbReference>
<dbReference type="NCBIfam" id="TIGR00888">
    <property type="entry name" value="guaA_Nterm"/>
    <property type="match status" value="1"/>
</dbReference>
<dbReference type="PROSITE" id="PS51553">
    <property type="entry name" value="GMPS_ATP_PPASE"/>
    <property type="match status" value="1"/>
</dbReference>
<dbReference type="OrthoDB" id="9802219at2"/>
<evidence type="ECO:0000313" key="12">
    <source>
        <dbReference type="EMBL" id="SHK25650.1"/>
    </source>
</evidence>
<evidence type="ECO:0000256" key="4">
    <source>
        <dbReference type="ARBA" id="ARBA00022741"/>
    </source>
</evidence>
<dbReference type="InterPro" id="IPR022955">
    <property type="entry name" value="GMP_synthase"/>
</dbReference>
<dbReference type="InterPro" id="IPR017926">
    <property type="entry name" value="GATASE"/>
</dbReference>
<dbReference type="InterPro" id="IPR001674">
    <property type="entry name" value="GMP_synth_C"/>
</dbReference>
<organism evidence="12 13">
    <name type="scientific">Alicyclobacillus tolerans</name>
    <dbReference type="NCBI Taxonomy" id="90970"/>
    <lineage>
        <taxon>Bacteria</taxon>
        <taxon>Bacillati</taxon>
        <taxon>Bacillota</taxon>
        <taxon>Bacilli</taxon>
        <taxon>Bacillales</taxon>
        <taxon>Alicyclobacillaceae</taxon>
        <taxon>Alicyclobacillus</taxon>
    </lineage>
</organism>
<gene>
    <name evidence="9" type="primary">guaA</name>
    <name evidence="12" type="ORF">SAMN05443507_11117</name>
</gene>
<dbReference type="InterPro" id="IPR014729">
    <property type="entry name" value="Rossmann-like_a/b/a_fold"/>
</dbReference>
<dbReference type="AlphaFoldDB" id="A0A1M6QZS2"/>
<dbReference type="FunFam" id="3.40.50.880:FF:000001">
    <property type="entry name" value="GMP synthase [glutamine-hydrolyzing]"/>
    <property type="match status" value="1"/>
</dbReference>
<keyword evidence="4 9" id="KW-0547">Nucleotide-binding</keyword>
<comment type="function">
    <text evidence="1 9">Catalyzes the synthesis of GMP from XMP.</text>
</comment>
<accession>A0A1M6QZS2</accession>
<dbReference type="PROSITE" id="PS51273">
    <property type="entry name" value="GATASE_TYPE_1"/>
    <property type="match status" value="1"/>
</dbReference>
<dbReference type="HAMAP" id="MF_00344">
    <property type="entry name" value="GMP_synthase"/>
    <property type="match status" value="1"/>
</dbReference>
<feature type="active site" description="Nucleophile" evidence="9">
    <location>
        <position position="83"/>
    </location>
</feature>
<keyword evidence="6 9" id="KW-0658">Purine biosynthesis</keyword>
<sequence>MSQHETVVVIDFGGQYNQLIARRIRDMQVYSELLTPTVSVEELRARNLKGIVFSGGPNSVFAPGAPTVTPEVYQLGVPILGICYGMQLLAKHFEAQVHRGLVREYGRSQLRLEPEPSVLFNGLPQQQSVWMSHTDAVQAVPPGFQCDARTDNGTIAAMSHRERQFYAVQYHPEVRHSEYGLDLLRNFLFEICGCSGDWTMDNLISESVSAIRQRVGGERALCAISGGVDSAVAAALVHRAIGEQLTAVFVDHGLLRKGESQQVMESLAGDLGVHVERIDARQRFLGQLTGVSDPEQKRKLIGTEFIRVFEEASERLGPFSFLVQGTLYTDIVESGTATAATIKSHHNVGGLPEDIRFELVEPLKELFKDEVRALGEKLGLPAALVHRQPFPGPGLAIRIIGDVDEEKLSLVRESDAILRDEIAKAGLDREIWQYFTVLTGNRSVGVMGDERTYGFTVAVRGVVSQDGMTADWARIPYDVLERISTRIVNEVPGINRVVYDITSKPPATIEWE</sequence>
<dbReference type="EC" id="6.3.5.2" evidence="9"/>
<dbReference type="SUPFAM" id="SSF52317">
    <property type="entry name" value="Class I glutamine amidotransferase-like"/>
    <property type="match status" value="1"/>
</dbReference>
<evidence type="ECO:0000259" key="11">
    <source>
        <dbReference type="PROSITE" id="PS51553"/>
    </source>
</evidence>
<dbReference type="FunFam" id="3.40.50.620:FF:000001">
    <property type="entry name" value="GMP synthase [glutamine-hydrolyzing]"/>
    <property type="match status" value="1"/>
</dbReference>
<dbReference type="InterPro" id="IPR025777">
    <property type="entry name" value="GMPS_ATP_PPase_dom"/>
</dbReference>
<comment type="subunit">
    <text evidence="9">Homodimer.</text>
</comment>
<dbReference type="Gene3D" id="3.30.300.10">
    <property type="match status" value="1"/>
</dbReference>
<keyword evidence="13" id="KW-1185">Reference proteome</keyword>
<dbReference type="Pfam" id="PF00117">
    <property type="entry name" value="GATase"/>
    <property type="match status" value="1"/>
</dbReference>
<comment type="catalytic activity">
    <reaction evidence="9">
        <text>XMP + L-glutamine + ATP + H2O = GMP + L-glutamate + AMP + diphosphate + 2 H(+)</text>
        <dbReference type="Rhea" id="RHEA:11680"/>
        <dbReference type="ChEBI" id="CHEBI:15377"/>
        <dbReference type="ChEBI" id="CHEBI:15378"/>
        <dbReference type="ChEBI" id="CHEBI:29985"/>
        <dbReference type="ChEBI" id="CHEBI:30616"/>
        <dbReference type="ChEBI" id="CHEBI:33019"/>
        <dbReference type="ChEBI" id="CHEBI:57464"/>
        <dbReference type="ChEBI" id="CHEBI:58115"/>
        <dbReference type="ChEBI" id="CHEBI:58359"/>
        <dbReference type="ChEBI" id="CHEBI:456215"/>
        <dbReference type="EC" id="6.3.5.2"/>
    </reaction>
</comment>
<keyword evidence="8 9" id="KW-0315">Glutamine amidotransferase</keyword>
<dbReference type="PRINTS" id="PR00096">
    <property type="entry name" value="GATASE"/>
</dbReference>
<evidence type="ECO:0000256" key="5">
    <source>
        <dbReference type="ARBA" id="ARBA00022749"/>
    </source>
</evidence>
<dbReference type="Gene3D" id="3.40.50.880">
    <property type="match status" value="1"/>
</dbReference>
<reference evidence="13" key="1">
    <citation type="submission" date="2016-11" db="EMBL/GenBank/DDBJ databases">
        <authorList>
            <person name="Varghese N."/>
            <person name="Submissions S."/>
        </authorList>
    </citation>
    <scope>NUCLEOTIDE SEQUENCE [LARGE SCALE GENOMIC DNA]</scope>
    <source>
        <strain evidence="13">USBA-503</strain>
    </source>
</reference>
<evidence type="ECO:0000256" key="3">
    <source>
        <dbReference type="ARBA" id="ARBA00022598"/>
    </source>
</evidence>
<feature type="active site" evidence="9">
    <location>
        <position position="171"/>
    </location>
</feature>
<dbReference type="NCBIfam" id="TIGR00884">
    <property type="entry name" value="guaA_Cterm"/>
    <property type="match status" value="1"/>
</dbReference>
<protein>
    <recommendedName>
        <fullName evidence="9">GMP synthase [glutamine-hydrolyzing]</fullName>
        <ecNumber evidence="9">6.3.5.2</ecNumber>
    </recommendedName>
    <alternativeName>
        <fullName evidence="9">GMP synthetase</fullName>
    </alternativeName>
    <alternativeName>
        <fullName evidence="9">Glutamine amidotransferase</fullName>
    </alternativeName>
</protein>
<feature type="domain" description="GMPS ATP-PPase" evidence="11">
    <location>
        <begin position="198"/>
        <end position="387"/>
    </location>
</feature>
<dbReference type="UniPathway" id="UPA00189">
    <property type="reaction ID" value="UER00296"/>
</dbReference>
<keyword evidence="7 9" id="KW-0067">ATP-binding</keyword>